<name>A0A3S0Q0Z6_9GAMM</name>
<proteinExistence type="predicted"/>
<evidence type="ECO:0000313" key="2">
    <source>
        <dbReference type="EMBL" id="RUA22230.1"/>
    </source>
</evidence>
<protein>
    <submittedName>
        <fullName evidence="2">Uncharacterized protein</fullName>
    </submittedName>
</protein>
<gene>
    <name evidence="2" type="ORF">DSL92_07000</name>
</gene>
<feature type="region of interest" description="Disordered" evidence="1">
    <location>
        <begin position="64"/>
        <end position="137"/>
    </location>
</feature>
<feature type="compositionally biased region" description="Basic residues" evidence="1">
    <location>
        <begin position="84"/>
        <end position="93"/>
    </location>
</feature>
<sequence length="259" mass="28927">MTGHFWPASVALVELDDSGRQLNPDRAVREATLLARGWWRNERRFILLAAAIWMVGHRIVAAGGARSSPADTAQRRAISSRPTGGRRGRKPKGRGQSDPGRMGAVSGGWRSCRKPYRPQALERETSIPGAPPRRPTPMTVNTRAALAAMAHRPPDCGDEPWCWKRYVSGDRFRQSLDINGAGGLPTNRNRRARAGRLDARGVALSFRPRCCQRRRRMTRRSSTFDADGDVTVSRRRRALQEVLAASTSTRWPIRGRWGD</sequence>
<evidence type="ECO:0000256" key="1">
    <source>
        <dbReference type="SAM" id="MobiDB-lite"/>
    </source>
</evidence>
<dbReference type="AlphaFoldDB" id="A0A3S0Q0Z6"/>
<comment type="caution">
    <text evidence="2">The sequence shown here is derived from an EMBL/GenBank/DDBJ whole genome shotgun (WGS) entry which is preliminary data.</text>
</comment>
<dbReference type="EMBL" id="RXHI01000021">
    <property type="protein sequence ID" value="RUA22230.1"/>
    <property type="molecule type" value="Genomic_DNA"/>
</dbReference>
<organism evidence="2">
    <name type="scientific">Billgrantia gudaonensis</name>
    <dbReference type="NCBI Taxonomy" id="376427"/>
    <lineage>
        <taxon>Bacteria</taxon>
        <taxon>Pseudomonadati</taxon>
        <taxon>Pseudomonadota</taxon>
        <taxon>Gammaproteobacteria</taxon>
        <taxon>Oceanospirillales</taxon>
        <taxon>Halomonadaceae</taxon>
        <taxon>Billgrantia</taxon>
    </lineage>
</organism>
<accession>A0A3S0Q0Z6</accession>
<reference evidence="2" key="1">
    <citation type="submission" date="2018-12" db="EMBL/GenBank/DDBJ databases">
        <authorList>
            <person name="Jadhav K."/>
            <person name="Kushwaha B."/>
            <person name="Jadhav I."/>
        </authorList>
    </citation>
    <scope>NUCLEOTIDE SEQUENCE [LARGE SCALE GENOMIC DNA]</scope>
    <source>
        <strain evidence="2">SBS 10</strain>
    </source>
</reference>